<dbReference type="EMBL" id="JBFARM010000003">
    <property type="protein sequence ID" value="MEV4286315.1"/>
    <property type="molecule type" value="Genomic_DNA"/>
</dbReference>
<proteinExistence type="predicted"/>
<reference evidence="2 3" key="1">
    <citation type="submission" date="2024-06" db="EMBL/GenBank/DDBJ databases">
        <title>The Natural Products Discovery Center: Release of the First 8490 Sequenced Strains for Exploring Actinobacteria Biosynthetic Diversity.</title>
        <authorList>
            <person name="Kalkreuter E."/>
            <person name="Kautsar S.A."/>
            <person name="Yang D."/>
            <person name="Bader C.D."/>
            <person name="Teijaro C.N."/>
            <person name="Fluegel L."/>
            <person name="Davis C.M."/>
            <person name="Simpson J.R."/>
            <person name="Lauterbach L."/>
            <person name="Steele A.D."/>
            <person name="Gui C."/>
            <person name="Meng S."/>
            <person name="Li G."/>
            <person name="Viehrig K."/>
            <person name="Ye F."/>
            <person name="Su P."/>
            <person name="Kiefer A.F."/>
            <person name="Nichols A."/>
            <person name="Cepeda A.J."/>
            <person name="Yan W."/>
            <person name="Fan B."/>
            <person name="Jiang Y."/>
            <person name="Adhikari A."/>
            <person name="Zheng C.-J."/>
            <person name="Schuster L."/>
            <person name="Cowan T.M."/>
            <person name="Smanski M.J."/>
            <person name="Chevrette M.G."/>
            <person name="De Carvalho L.P.S."/>
            <person name="Shen B."/>
        </authorList>
    </citation>
    <scope>NUCLEOTIDE SEQUENCE [LARGE SCALE GENOMIC DNA]</scope>
    <source>
        <strain evidence="2 3">NPDC049574</strain>
    </source>
</reference>
<dbReference type="Gene3D" id="3.90.1200.10">
    <property type="match status" value="1"/>
</dbReference>
<sequence>MRREVEHRLGAGFQGFEERQGGFSFGVLGVATLSTGEQVFIKAVRDDAANVQDYRTEAAVAAALPPAVPTPRLRFSCELAGWLLLCFDVAPGALPHEPWRPEELSAALEAVAECALQLTPSPIGGLPTLGRQMAGRCESWRELRRNGVLGTVTVDSIGAWERKHLSRLASVEATWAELAVGDTLLHFDLRFDNIIVSPRGTAHVVDWGRACIGPAWGDLVCLLLQSDLGNLHPDDIFSGHLVGRAAEPTQVDAFLVALAGYWTHTASLPGPAHAPHLRDRREHSRRATIGWLRRRWSPGDSQR</sequence>
<dbReference type="InterPro" id="IPR002575">
    <property type="entry name" value="Aminoglycoside_PTrfase"/>
</dbReference>
<name>A0ABV3H2E8_9ACTN</name>
<gene>
    <name evidence="2" type="ORF">AB0K40_12510</name>
</gene>
<protein>
    <submittedName>
        <fullName evidence="2">Phosphotransferase</fullName>
    </submittedName>
</protein>
<accession>A0ABV3H2E8</accession>
<dbReference type="RefSeq" id="WP_364448257.1">
    <property type="nucleotide sequence ID" value="NZ_JBFARM010000003.1"/>
</dbReference>
<dbReference type="InterPro" id="IPR011009">
    <property type="entry name" value="Kinase-like_dom_sf"/>
</dbReference>
<evidence type="ECO:0000313" key="3">
    <source>
        <dbReference type="Proteomes" id="UP001552427"/>
    </source>
</evidence>
<keyword evidence="3" id="KW-1185">Reference proteome</keyword>
<dbReference type="SUPFAM" id="SSF56112">
    <property type="entry name" value="Protein kinase-like (PK-like)"/>
    <property type="match status" value="1"/>
</dbReference>
<evidence type="ECO:0000313" key="2">
    <source>
        <dbReference type="EMBL" id="MEV4286315.1"/>
    </source>
</evidence>
<comment type="caution">
    <text evidence="2">The sequence shown here is derived from an EMBL/GenBank/DDBJ whole genome shotgun (WGS) entry which is preliminary data.</text>
</comment>
<organism evidence="2 3">
    <name type="scientific">Nonomuraea bangladeshensis</name>
    <dbReference type="NCBI Taxonomy" id="404385"/>
    <lineage>
        <taxon>Bacteria</taxon>
        <taxon>Bacillati</taxon>
        <taxon>Actinomycetota</taxon>
        <taxon>Actinomycetes</taxon>
        <taxon>Streptosporangiales</taxon>
        <taxon>Streptosporangiaceae</taxon>
        <taxon>Nonomuraea</taxon>
    </lineage>
</organism>
<dbReference type="Proteomes" id="UP001552427">
    <property type="component" value="Unassembled WGS sequence"/>
</dbReference>
<dbReference type="Pfam" id="PF01636">
    <property type="entry name" value="APH"/>
    <property type="match status" value="1"/>
</dbReference>
<feature type="domain" description="Aminoglycoside phosphotransferase" evidence="1">
    <location>
        <begin position="39"/>
        <end position="226"/>
    </location>
</feature>
<evidence type="ECO:0000259" key="1">
    <source>
        <dbReference type="Pfam" id="PF01636"/>
    </source>
</evidence>